<feature type="compositionally biased region" description="Basic and acidic residues" evidence="1">
    <location>
        <begin position="1"/>
        <end position="15"/>
    </location>
</feature>
<keyword evidence="3" id="KW-1185">Reference proteome</keyword>
<feature type="region of interest" description="Disordered" evidence="1">
    <location>
        <begin position="1"/>
        <end position="35"/>
    </location>
</feature>
<name>A0A3M8CEX0_9BACL</name>
<reference evidence="2 3" key="1">
    <citation type="submission" date="2018-10" db="EMBL/GenBank/DDBJ databases">
        <title>Phylogenomics of Brevibacillus.</title>
        <authorList>
            <person name="Dunlap C."/>
        </authorList>
    </citation>
    <scope>NUCLEOTIDE SEQUENCE [LARGE SCALE GENOMIC DNA]</scope>
    <source>
        <strain evidence="2 3">JCM 12215</strain>
    </source>
</reference>
<evidence type="ECO:0000313" key="3">
    <source>
        <dbReference type="Proteomes" id="UP000282028"/>
    </source>
</evidence>
<dbReference type="RefSeq" id="WP_122909142.1">
    <property type="nucleotide sequence ID" value="NZ_CBCSBE010000003.1"/>
</dbReference>
<protein>
    <submittedName>
        <fullName evidence="2">DUF3905 domain-containing protein</fullName>
    </submittedName>
</protein>
<dbReference type="InterPro" id="IPR024999">
    <property type="entry name" value="DUF3905"/>
</dbReference>
<gene>
    <name evidence="2" type="ORF">EDM52_11620</name>
</gene>
<dbReference type="AlphaFoldDB" id="A0A3M8CEX0"/>
<proteinExistence type="predicted"/>
<evidence type="ECO:0000313" key="2">
    <source>
        <dbReference type="EMBL" id="RNB74282.1"/>
    </source>
</evidence>
<dbReference type="EMBL" id="RHHR01000015">
    <property type="protein sequence ID" value="RNB74282.1"/>
    <property type="molecule type" value="Genomic_DNA"/>
</dbReference>
<dbReference type="Proteomes" id="UP000282028">
    <property type="component" value="Unassembled WGS sequence"/>
</dbReference>
<dbReference type="Pfam" id="PF13045">
    <property type="entry name" value="DUF3905"/>
    <property type="match status" value="1"/>
</dbReference>
<evidence type="ECO:0000256" key="1">
    <source>
        <dbReference type="SAM" id="MobiDB-lite"/>
    </source>
</evidence>
<accession>A0A3M8CEX0</accession>
<dbReference type="OrthoDB" id="2695269at2"/>
<organism evidence="2 3">
    <name type="scientific">Brevibacillus invocatus</name>
    <dbReference type="NCBI Taxonomy" id="173959"/>
    <lineage>
        <taxon>Bacteria</taxon>
        <taxon>Bacillati</taxon>
        <taxon>Bacillota</taxon>
        <taxon>Bacilli</taxon>
        <taxon>Bacillales</taxon>
        <taxon>Paenibacillaceae</taxon>
        <taxon>Brevibacillus</taxon>
    </lineage>
</organism>
<comment type="caution">
    <text evidence="2">The sequence shown here is derived from an EMBL/GenBank/DDBJ whole genome shotgun (WGS) entry which is preliminary data.</text>
</comment>
<sequence>MDERIQNGEASKEVEDISIDGTIPHQISAPDYKNSTRSIQQPFVNEFGVIIGDSFYDSADSPLNQWSTETDPSVMAGDQWVHPTNDIGWNSNENQELLEDKRIKGARFMHPTFDVSKGKD</sequence>